<evidence type="ECO:0000313" key="1">
    <source>
        <dbReference type="EMBL" id="QQT98475.1"/>
    </source>
</evidence>
<organism evidence="2 3">
    <name type="scientific">Myroides odoratus</name>
    <name type="common">Flavobacterium odoratum</name>
    <dbReference type="NCBI Taxonomy" id="256"/>
    <lineage>
        <taxon>Bacteria</taxon>
        <taxon>Pseudomonadati</taxon>
        <taxon>Bacteroidota</taxon>
        <taxon>Flavobacteriia</taxon>
        <taxon>Flavobacteriales</taxon>
        <taxon>Flavobacteriaceae</taxon>
        <taxon>Myroides</taxon>
    </lineage>
</organism>
<reference evidence="1 4" key="2">
    <citation type="submission" date="2021-01" db="EMBL/GenBank/DDBJ databases">
        <title>FDA dAtabase for Regulatory Grade micrObial Sequences (FDA-ARGOS): Supporting development and validation of Infectious Disease Dx tests.</title>
        <authorList>
            <person name="Sproer C."/>
            <person name="Gronow S."/>
            <person name="Severitt S."/>
            <person name="Schroder I."/>
            <person name="Tallon L."/>
            <person name="Sadzewicz L."/>
            <person name="Zhao X."/>
            <person name="Boylan J."/>
            <person name="Ott S."/>
            <person name="Bowen H."/>
            <person name="Vavikolanu K."/>
            <person name="Mehta A."/>
            <person name="Aluvathingal J."/>
            <person name="Nadendla S."/>
            <person name="Lowell S."/>
            <person name="Myers T."/>
            <person name="Yan Y."/>
            <person name="Sichtig H."/>
        </authorList>
    </citation>
    <scope>NUCLEOTIDE SEQUENCE [LARGE SCALE GENOMIC DNA]</scope>
    <source>
        <strain evidence="1 4">FDAARGOS_1131</strain>
    </source>
</reference>
<dbReference type="CDD" id="cd07040">
    <property type="entry name" value="HP"/>
    <property type="match status" value="1"/>
</dbReference>
<dbReference type="InterPro" id="IPR029033">
    <property type="entry name" value="His_PPase_superfam"/>
</dbReference>
<gene>
    <name evidence="1" type="ORF">I6I88_09535</name>
    <name evidence="2" type="ORF">NCTC11179_01181</name>
</gene>
<keyword evidence="3" id="KW-1185">Reference proteome</keyword>
<dbReference type="AlphaFoldDB" id="A0A378RKY4"/>
<dbReference type="Gene3D" id="3.40.50.1240">
    <property type="entry name" value="Phosphoglycerate mutase-like"/>
    <property type="match status" value="1"/>
</dbReference>
<name>A0A378RKY4_MYROD</name>
<dbReference type="OrthoDB" id="9810154at2"/>
<evidence type="ECO:0000313" key="3">
    <source>
        <dbReference type="Proteomes" id="UP000255024"/>
    </source>
</evidence>
<dbReference type="EMBL" id="CP068108">
    <property type="protein sequence ID" value="QQT98475.1"/>
    <property type="molecule type" value="Genomic_DNA"/>
</dbReference>
<reference evidence="2 3" key="1">
    <citation type="submission" date="2018-06" db="EMBL/GenBank/DDBJ databases">
        <authorList>
            <consortium name="Pathogen Informatics"/>
            <person name="Doyle S."/>
        </authorList>
    </citation>
    <scope>NUCLEOTIDE SEQUENCE [LARGE SCALE GENOMIC DNA]</scope>
    <source>
        <strain evidence="2 3">NCTC11179</strain>
    </source>
</reference>
<accession>A0A378RKY4</accession>
<dbReference type="Proteomes" id="UP000255024">
    <property type="component" value="Unassembled WGS sequence"/>
</dbReference>
<proteinExistence type="predicted"/>
<dbReference type="Pfam" id="PF00300">
    <property type="entry name" value="His_Phos_1"/>
    <property type="match status" value="1"/>
</dbReference>
<evidence type="ECO:0000313" key="2">
    <source>
        <dbReference type="EMBL" id="STZ27645.1"/>
    </source>
</evidence>
<sequence length="162" mass="18381">MKTLILIRHAKSCWEAITEDKNRPISKDRGVQDALLVSQAIASLLPDRFIVWTSTAQRAKQTAALFCQNLDINPTYVIEKEDIYTFDVKKLARTIKKCENTHNALIIFGHNDAITDFVNKFGMVSIDNVPTSGVVVMDFPQEDWKEIKNGTVISKVFPRDLK</sequence>
<protein>
    <submittedName>
        <fullName evidence="1">Histidine phosphatase family protein</fullName>
    </submittedName>
    <submittedName>
        <fullName evidence="2">Phosphohistidine phosphatase SixA</fullName>
    </submittedName>
</protein>
<dbReference type="SUPFAM" id="SSF53254">
    <property type="entry name" value="Phosphoglycerate mutase-like"/>
    <property type="match status" value="1"/>
</dbReference>
<dbReference type="EMBL" id="UGQL01000001">
    <property type="protein sequence ID" value="STZ27645.1"/>
    <property type="molecule type" value="Genomic_DNA"/>
</dbReference>
<dbReference type="RefSeq" id="WP_002985267.1">
    <property type="nucleotide sequence ID" value="NZ_CP068107.1"/>
</dbReference>
<dbReference type="InterPro" id="IPR013078">
    <property type="entry name" value="His_Pase_superF_clade-1"/>
</dbReference>
<dbReference type="Proteomes" id="UP000596202">
    <property type="component" value="Chromosome"/>
</dbReference>
<evidence type="ECO:0000313" key="4">
    <source>
        <dbReference type="Proteomes" id="UP000596202"/>
    </source>
</evidence>
<dbReference type="GeneID" id="93527897"/>